<dbReference type="InterPro" id="IPR036390">
    <property type="entry name" value="WH_DNA-bd_sf"/>
</dbReference>
<dbReference type="InterPro" id="IPR028978">
    <property type="entry name" value="Chorismate_lyase_/UTRA_dom_sf"/>
</dbReference>
<dbReference type="AlphaFoldDB" id="A0A1T4QMW7"/>
<accession>A0A1T4QMW7</accession>
<dbReference type="PRINTS" id="PR00035">
    <property type="entry name" value="HTHGNTR"/>
</dbReference>
<dbReference type="SUPFAM" id="SSF64288">
    <property type="entry name" value="Chorismate lyase-like"/>
    <property type="match status" value="1"/>
</dbReference>
<keyword evidence="3" id="KW-0804">Transcription</keyword>
<dbReference type="InterPro" id="IPR050679">
    <property type="entry name" value="Bact_HTH_transcr_reg"/>
</dbReference>
<dbReference type="SMART" id="SM00866">
    <property type="entry name" value="UTRA"/>
    <property type="match status" value="1"/>
</dbReference>
<evidence type="ECO:0000256" key="2">
    <source>
        <dbReference type="ARBA" id="ARBA00023125"/>
    </source>
</evidence>
<dbReference type="GO" id="GO:0045892">
    <property type="term" value="P:negative regulation of DNA-templated transcription"/>
    <property type="evidence" value="ECO:0007669"/>
    <property type="project" value="TreeGrafter"/>
</dbReference>
<dbReference type="OrthoDB" id="9808698at2"/>
<dbReference type="Proteomes" id="UP000190834">
    <property type="component" value="Unassembled WGS sequence"/>
</dbReference>
<dbReference type="Gene3D" id="3.40.1410.10">
    <property type="entry name" value="Chorismate lyase-like"/>
    <property type="match status" value="1"/>
</dbReference>
<sequence>MIDKESHVPIYLQIERILTQQIEQGILHTGDSIPSETVLAEQYKVSRMTARKAVDYLVRQGVVERQRGRGTFICQPTQELKMALPLDRHLTSSEVATSLNLPISNKLLHLEKIEAPNHIAQELGLEPGSLVWYMKRLRLVGEIPFVFESSYMLAEPMFADLESRHLNSSKYSYLAEKGQKVGGSQKRIRAELPSEEVRMLLGLKRDEPVLCAHSIARLESGQVFEASDIYYNQEHYTFTLEAKR</sequence>
<dbReference type="InterPro" id="IPR011663">
    <property type="entry name" value="UTRA"/>
</dbReference>
<dbReference type="RefSeq" id="WP_078926586.1">
    <property type="nucleotide sequence ID" value="NZ_FUXB01000010.1"/>
</dbReference>
<evidence type="ECO:0000313" key="6">
    <source>
        <dbReference type="Proteomes" id="UP000190834"/>
    </source>
</evidence>
<dbReference type="PANTHER" id="PTHR44846:SF1">
    <property type="entry name" value="MANNOSYL-D-GLYCERATE TRANSPORT_METABOLISM SYSTEM REPRESSOR MNGR-RELATED"/>
    <property type="match status" value="1"/>
</dbReference>
<dbReference type="GO" id="GO:0003700">
    <property type="term" value="F:DNA-binding transcription factor activity"/>
    <property type="evidence" value="ECO:0007669"/>
    <property type="project" value="InterPro"/>
</dbReference>
<evidence type="ECO:0000256" key="3">
    <source>
        <dbReference type="ARBA" id="ARBA00023163"/>
    </source>
</evidence>
<name>A0A1T4QMW7_VIBCI</name>
<dbReference type="STRING" id="1123491.SAMN02745782_02211"/>
<dbReference type="InterPro" id="IPR036388">
    <property type="entry name" value="WH-like_DNA-bd_sf"/>
</dbReference>
<dbReference type="GO" id="GO:0003677">
    <property type="term" value="F:DNA binding"/>
    <property type="evidence" value="ECO:0007669"/>
    <property type="project" value="UniProtKB-KW"/>
</dbReference>
<dbReference type="FunFam" id="1.10.10.10:FF:000079">
    <property type="entry name" value="GntR family transcriptional regulator"/>
    <property type="match status" value="1"/>
</dbReference>
<feature type="domain" description="HTH gntR-type" evidence="4">
    <location>
        <begin position="8"/>
        <end position="76"/>
    </location>
</feature>
<dbReference type="EMBL" id="FUXB01000010">
    <property type="protein sequence ID" value="SKA05036.1"/>
    <property type="molecule type" value="Genomic_DNA"/>
</dbReference>
<dbReference type="Gene3D" id="1.10.10.10">
    <property type="entry name" value="Winged helix-like DNA-binding domain superfamily/Winged helix DNA-binding domain"/>
    <property type="match status" value="1"/>
</dbReference>
<keyword evidence="2" id="KW-0238">DNA-binding</keyword>
<organism evidence="5 6">
    <name type="scientific">Vibrio cincinnatiensis DSM 19608</name>
    <dbReference type="NCBI Taxonomy" id="1123491"/>
    <lineage>
        <taxon>Bacteria</taxon>
        <taxon>Pseudomonadati</taxon>
        <taxon>Pseudomonadota</taxon>
        <taxon>Gammaproteobacteria</taxon>
        <taxon>Vibrionales</taxon>
        <taxon>Vibrionaceae</taxon>
        <taxon>Vibrio</taxon>
    </lineage>
</organism>
<keyword evidence="6" id="KW-1185">Reference proteome</keyword>
<dbReference type="InterPro" id="IPR000524">
    <property type="entry name" value="Tscrpt_reg_HTH_GntR"/>
</dbReference>
<dbReference type="CDD" id="cd07377">
    <property type="entry name" value="WHTH_GntR"/>
    <property type="match status" value="1"/>
</dbReference>
<dbReference type="GeneID" id="70584477"/>
<evidence type="ECO:0000256" key="1">
    <source>
        <dbReference type="ARBA" id="ARBA00023015"/>
    </source>
</evidence>
<evidence type="ECO:0000313" key="5">
    <source>
        <dbReference type="EMBL" id="SKA05036.1"/>
    </source>
</evidence>
<dbReference type="Pfam" id="PF07702">
    <property type="entry name" value="UTRA"/>
    <property type="match status" value="1"/>
</dbReference>
<protein>
    <submittedName>
        <fullName evidence="5">GntR family transcriptional regulator, mannosyl-D-glycerate transport/metabolism system repressor</fullName>
    </submittedName>
</protein>
<gene>
    <name evidence="5" type="ORF">SAMN02745782_02211</name>
</gene>
<proteinExistence type="predicted"/>
<keyword evidence="1" id="KW-0805">Transcription regulation</keyword>
<dbReference type="SUPFAM" id="SSF46785">
    <property type="entry name" value="Winged helix' DNA-binding domain"/>
    <property type="match status" value="1"/>
</dbReference>
<reference evidence="6" key="1">
    <citation type="submission" date="2017-02" db="EMBL/GenBank/DDBJ databases">
        <authorList>
            <person name="Varghese N."/>
            <person name="Submissions S."/>
        </authorList>
    </citation>
    <scope>NUCLEOTIDE SEQUENCE [LARGE SCALE GENOMIC DNA]</scope>
    <source>
        <strain evidence="6">DSM 19608</strain>
    </source>
</reference>
<dbReference type="PANTHER" id="PTHR44846">
    <property type="entry name" value="MANNOSYL-D-GLYCERATE TRANSPORT/METABOLISM SYSTEM REPRESSOR MNGR-RELATED"/>
    <property type="match status" value="1"/>
</dbReference>
<dbReference type="SMART" id="SM00345">
    <property type="entry name" value="HTH_GNTR"/>
    <property type="match status" value="1"/>
</dbReference>
<dbReference type="Pfam" id="PF00392">
    <property type="entry name" value="GntR"/>
    <property type="match status" value="1"/>
</dbReference>
<evidence type="ECO:0000259" key="4">
    <source>
        <dbReference type="PROSITE" id="PS50949"/>
    </source>
</evidence>
<dbReference type="PROSITE" id="PS50949">
    <property type="entry name" value="HTH_GNTR"/>
    <property type="match status" value="1"/>
</dbReference>